<comment type="caution">
    <text evidence="1">The sequence shown here is derived from an EMBL/GenBank/DDBJ whole genome shotgun (WGS) entry which is preliminary data.</text>
</comment>
<dbReference type="EMBL" id="JAPXFL010000001">
    <property type="protein sequence ID" value="KAK9512853.1"/>
    <property type="molecule type" value="Genomic_DNA"/>
</dbReference>
<dbReference type="Proteomes" id="UP001461498">
    <property type="component" value="Unassembled WGS sequence"/>
</dbReference>
<organism evidence="1 2">
    <name type="scientific">Rhynocoris fuscipes</name>
    <dbReference type="NCBI Taxonomy" id="488301"/>
    <lineage>
        <taxon>Eukaryota</taxon>
        <taxon>Metazoa</taxon>
        <taxon>Ecdysozoa</taxon>
        <taxon>Arthropoda</taxon>
        <taxon>Hexapoda</taxon>
        <taxon>Insecta</taxon>
        <taxon>Pterygota</taxon>
        <taxon>Neoptera</taxon>
        <taxon>Paraneoptera</taxon>
        <taxon>Hemiptera</taxon>
        <taxon>Heteroptera</taxon>
        <taxon>Panheteroptera</taxon>
        <taxon>Cimicomorpha</taxon>
        <taxon>Reduviidae</taxon>
        <taxon>Harpactorinae</taxon>
        <taxon>Harpactorini</taxon>
        <taxon>Rhynocoris</taxon>
    </lineage>
</organism>
<name>A0AAW1DT23_9HEMI</name>
<sequence>MECCSVDQKRKRGRAQIKCDQEMAKFCGGATWFSVAWNGVEWVRPTNRCAYINNMIRTSKSDLEIIIIKKKKLSFILSNLLSIN</sequence>
<protein>
    <submittedName>
        <fullName evidence="1">Uncharacterized protein</fullName>
    </submittedName>
</protein>
<evidence type="ECO:0000313" key="2">
    <source>
        <dbReference type="Proteomes" id="UP001461498"/>
    </source>
</evidence>
<proteinExistence type="predicted"/>
<accession>A0AAW1DT23</accession>
<dbReference type="AlphaFoldDB" id="A0AAW1DT23"/>
<keyword evidence="2" id="KW-1185">Reference proteome</keyword>
<evidence type="ECO:0000313" key="1">
    <source>
        <dbReference type="EMBL" id="KAK9512853.1"/>
    </source>
</evidence>
<gene>
    <name evidence="1" type="ORF">O3M35_001179</name>
</gene>
<reference evidence="1 2" key="1">
    <citation type="submission" date="2022-12" db="EMBL/GenBank/DDBJ databases">
        <title>Chromosome-level genome assembly of true bugs.</title>
        <authorList>
            <person name="Ma L."/>
            <person name="Li H."/>
        </authorList>
    </citation>
    <scope>NUCLEOTIDE SEQUENCE [LARGE SCALE GENOMIC DNA]</scope>
    <source>
        <strain evidence="1">Lab_2022b</strain>
    </source>
</reference>